<reference evidence="1 2" key="2">
    <citation type="submission" date="2018-06" db="EMBL/GenBank/DDBJ databases">
        <title>Metagenomic assembly of (sub)arctic Cyanobacteria and their associated microbiome from non-axenic cultures.</title>
        <authorList>
            <person name="Baurain D."/>
        </authorList>
    </citation>
    <scope>NUCLEOTIDE SEQUENCE [LARGE SCALE GENOMIC DNA]</scope>
    <source>
        <strain evidence="1">ULC066bin1</strain>
    </source>
</reference>
<dbReference type="EMBL" id="QBML01000010">
    <property type="protein sequence ID" value="PZO41756.1"/>
    <property type="molecule type" value="Genomic_DNA"/>
</dbReference>
<reference evidence="1 2" key="1">
    <citation type="submission" date="2018-04" db="EMBL/GenBank/DDBJ databases">
        <authorList>
            <person name="Go L.Y."/>
            <person name="Mitchell J.A."/>
        </authorList>
    </citation>
    <scope>NUCLEOTIDE SEQUENCE [LARGE SCALE GENOMIC DNA]</scope>
    <source>
        <strain evidence="1">ULC066bin1</strain>
    </source>
</reference>
<dbReference type="Proteomes" id="UP000249467">
    <property type="component" value="Unassembled WGS sequence"/>
</dbReference>
<evidence type="ECO:0000313" key="2">
    <source>
        <dbReference type="Proteomes" id="UP000249467"/>
    </source>
</evidence>
<protein>
    <submittedName>
        <fullName evidence="1">Uncharacterized protein</fullName>
    </submittedName>
</protein>
<accession>A0A2W4WA73</accession>
<organism evidence="1 2">
    <name type="scientific">Pseudanabaena frigida</name>
    <dbReference type="NCBI Taxonomy" id="945775"/>
    <lineage>
        <taxon>Bacteria</taxon>
        <taxon>Bacillati</taxon>
        <taxon>Cyanobacteriota</taxon>
        <taxon>Cyanophyceae</taxon>
        <taxon>Pseudanabaenales</taxon>
        <taxon>Pseudanabaenaceae</taxon>
        <taxon>Pseudanabaena</taxon>
    </lineage>
</organism>
<sequence length="60" mass="7159">MKYKKNFERVALQPFQNFLCVLAKHKVLYGNLNIRKSMEHSAFYLLSELGKKNHTLYRAK</sequence>
<name>A0A2W4WA73_9CYAN</name>
<evidence type="ECO:0000313" key="1">
    <source>
        <dbReference type="EMBL" id="PZO41756.1"/>
    </source>
</evidence>
<proteinExistence type="predicted"/>
<gene>
    <name evidence="1" type="ORF">DCF19_09395</name>
</gene>
<comment type="caution">
    <text evidence="1">The sequence shown here is derived from an EMBL/GenBank/DDBJ whole genome shotgun (WGS) entry which is preliminary data.</text>
</comment>
<dbReference type="AlphaFoldDB" id="A0A2W4WA73"/>